<keyword evidence="1" id="KW-0732">Signal</keyword>
<dbReference type="EMBL" id="JBHUFC010000003">
    <property type="protein sequence ID" value="MFD1788394.1"/>
    <property type="molecule type" value="Genomic_DNA"/>
</dbReference>
<feature type="domain" description="Ice-binding protein C-terminal" evidence="2">
    <location>
        <begin position="208"/>
        <end position="231"/>
    </location>
</feature>
<evidence type="ECO:0000313" key="4">
    <source>
        <dbReference type="Proteomes" id="UP001597283"/>
    </source>
</evidence>
<sequence>MKMLAGGLIAVAAAASVSAPANAGTFVLTSNSNSALSGAVGNSLGPVTVGGITVTATAWSTDSLSSAPKEAYLGRYVNGLGVTNVSEGNGQTNNSHTVDNIGSYDFIKLTFSTAVQLTGMTLSGYDVDGSRYTPIDTDAWVSYGSSGFATNDDWQGYLNRGIDVASGTNLSSNKVGTVWLVGAARSPSDRDDGFKLASITAFAPPSGVPEPATWLTMILGFGVIGGVMRRRMSAAGAADMARSV</sequence>
<protein>
    <submittedName>
        <fullName evidence="3">PEPxxWA-CTERM sorting domain-containing protein</fullName>
    </submittedName>
</protein>
<evidence type="ECO:0000256" key="1">
    <source>
        <dbReference type="SAM" id="SignalP"/>
    </source>
</evidence>
<feature type="chain" id="PRO_5047423126" evidence="1">
    <location>
        <begin position="24"/>
        <end position="244"/>
    </location>
</feature>
<comment type="caution">
    <text evidence="3">The sequence shown here is derived from an EMBL/GenBank/DDBJ whole genome shotgun (WGS) entry which is preliminary data.</text>
</comment>
<proteinExistence type="predicted"/>
<gene>
    <name evidence="3" type="ORF">ACFSC3_12505</name>
</gene>
<reference evidence="4" key="1">
    <citation type="journal article" date="2019" name="Int. J. Syst. Evol. Microbiol.">
        <title>The Global Catalogue of Microorganisms (GCM) 10K type strain sequencing project: providing services to taxonomists for standard genome sequencing and annotation.</title>
        <authorList>
            <consortium name="The Broad Institute Genomics Platform"/>
            <consortium name="The Broad Institute Genome Sequencing Center for Infectious Disease"/>
            <person name="Wu L."/>
            <person name="Ma J."/>
        </authorList>
    </citation>
    <scope>NUCLEOTIDE SEQUENCE [LARGE SCALE GENOMIC DNA]</scope>
    <source>
        <strain evidence="4">Q85</strain>
    </source>
</reference>
<feature type="signal peptide" evidence="1">
    <location>
        <begin position="1"/>
        <end position="23"/>
    </location>
</feature>
<dbReference type="Pfam" id="PF07589">
    <property type="entry name" value="PEP-CTERM"/>
    <property type="match status" value="1"/>
</dbReference>
<dbReference type="RefSeq" id="WP_380940921.1">
    <property type="nucleotide sequence ID" value="NZ_JBHUFC010000003.1"/>
</dbReference>
<organism evidence="3 4">
    <name type="scientific">Sphingomonas floccifaciens</name>
    <dbReference type="NCBI Taxonomy" id="1844115"/>
    <lineage>
        <taxon>Bacteria</taxon>
        <taxon>Pseudomonadati</taxon>
        <taxon>Pseudomonadota</taxon>
        <taxon>Alphaproteobacteria</taxon>
        <taxon>Sphingomonadales</taxon>
        <taxon>Sphingomonadaceae</taxon>
        <taxon>Sphingomonas</taxon>
    </lineage>
</organism>
<evidence type="ECO:0000313" key="3">
    <source>
        <dbReference type="EMBL" id="MFD1788394.1"/>
    </source>
</evidence>
<accession>A0ABW4NFS2</accession>
<dbReference type="Proteomes" id="UP001597283">
    <property type="component" value="Unassembled WGS sequence"/>
</dbReference>
<name>A0ABW4NFS2_9SPHN</name>
<keyword evidence="4" id="KW-1185">Reference proteome</keyword>
<dbReference type="InterPro" id="IPR013424">
    <property type="entry name" value="Ice-binding_C"/>
</dbReference>
<dbReference type="NCBIfam" id="NF035944">
    <property type="entry name" value="PEPxxWA-CTERM"/>
    <property type="match status" value="1"/>
</dbReference>
<evidence type="ECO:0000259" key="2">
    <source>
        <dbReference type="Pfam" id="PF07589"/>
    </source>
</evidence>